<dbReference type="Pfam" id="PF00254">
    <property type="entry name" value="FKBP_C"/>
    <property type="match status" value="1"/>
</dbReference>
<dbReference type="EC" id="5.2.1.8" evidence="4"/>
<evidence type="ECO:0000256" key="1">
    <source>
        <dbReference type="ARBA" id="ARBA00009648"/>
    </source>
</evidence>
<dbReference type="GO" id="GO:0007283">
    <property type="term" value="P:spermatogenesis"/>
    <property type="evidence" value="ECO:0007669"/>
    <property type="project" value="TreeGrafter"/>
</dbReference>
<dbReference type="Gene3D" id="1.25.40.10">
    <property type="entry name" value="Tetratricopeptide repeat domain"/>
    <property type="match status" value="1"/>
</dbReference>
<evidence type="ECO:0000256" key="2">
    <source>
        <dbReference type="ARBA" id="ARBA00022737"/>
    </source>
</evidence>
<comment type="caution">
    <text evidence="7">The sequence shown here is derived from an EMBL/GenBank/DDBJ whole genome shotgun (WGS) entry which is preliminary data.</text>
</comment>
<dbReference type="InterPro" id="IPR046357">
    <property type="entry name" value="PPIase_dom_sf"/>
</dbReference>
<dbReference type="EMBL" id="CAJOBZ010000023">
    <property type="protein sequence ID" value="CAF4870661.1"/>
    <property type="molecule type" value="Genomic_DNA"/>
</dbReference>
<dbReference type="AlphaFoldDB" id="A0A821T5L3"/>
<evidence type="ECO:0000256" key="4">
    <source>
        <dbReference type="PROSITE-ProRule" id="PRU00277"/>
    </source>
</evidence>
<gene>
    <name evidence="7" type="ORF">PMACD_LOCUS8734</name>
</gene>
<dbReference type="InterPro" id="IPR011990">
    <property type="entry name" value="TPR-like_helical_dom_sf"/>
</dbReference>
<dbReference type="OrthoDB" id="8116123at2759"/>
<feature type="domain" description="PPIase FKBP-type" evidence="6">
    <location>
        <begin position="87"/>
        <end position="175"/>
    </location>
</feature>
<keyword evidence="8" id="KW-1185">Reference proteome</keyword>
<comment type="catalytic activity">
    <reaction evidence="4">
        <text>[protein]-peptidylproline (omega=180) = [protein]-peptidylproline (omega=0)</text>
        <dbReference type="Rhea" id="RHEA:16237"/>
        <dbReference type="Rhea" id="RHEA-COMP:10747"/>
        <dbReference type="Rhea" id="RHEA-COMP:10748"/>
        <dbReference type="ChEBI" id="CHEBI:83833"/>
        <dbReference type="ChEBI" id="CHEBI:83834"/>
        <dbReference type="EC" id="5.2.1.8"/>
    </reaction>
</comment>
<dbReference type="GO" id="GO:0005737">
    <property type="term" value="C:cytoplasm"/>
    <property type="evidence" value="ECO:0007669"/>
    <property type="project" value="TreeGrafter"/>
</dbReference>
<evidence type="ECO:0000256" key="3">
    <source>
        <dbReference type="ARBA" id="ARBA00022803"/>
    </source>
</evidence>
<evidence type="ECO:0000313" key="8">
    <source>
        <dbReference type="Proteomes" id="UP000663880"/>
    </source>
</evidence>
<proteinExistence type="inferred from homology"/>
<organism evidence="7 8">
    <name type="scientific">Pieris macdunnoughi</name>
    <dbReference type="NCBI Taxonomy" id="345717"/>
    <lineage>
        <taxon>Eukaryota</taxon>
        <taxon>Metazoa</taxon>
        <taxon>Ecdysozoa</taxon>
        <taxon>Arthropoda</taxon>
        <taxon>Hexapoda</taxon>
        <taxon>Insecta</taxon>
        <taxon>Pterygota</taxon>
        <taxon>Neoptera</taxon>
        <taxon>Endopterygota</taxon>
        <taxon>Lepidoptera</taxon>
        <taxon>Glossata</taxon>
        <taxon>Ditrysia</taxon>
        <taxon>Papilionoidea</taxon>
        <taxon>Pieridae</taxon>
        <taxon>Pierinae</taxon>
        <taxon>Pieris</taxon>
    </lineage>
</organism>
<dbReference type="PROSITE" id="PS50005">
    <property type="entry name" value="TPR"/>
    <property type="match status" value="1"/>
</dbReference>
<evidence type="ECO:0000259" key="6">
    <source>
        <dbReference type="PROSITE" id="PS50059"/>
    </source>
</evidence>
<protein>
    <recommendedName>
        <fullName evidence="4">peptidylprolyl isomerase</fullName>
        <ecNumber evidence="4">5.2.1.8</ecNumber>
    </recommendedName>
</protein>
<keyword evidence="4" id="KW-0413">Isomerase</keyword>
<dbReference type="InterPro" id="IPR042282">
    <property type="entry name" value="FKBP6/shu"/>
</dbReference>
<dbReference type="PANTHER" id="PTHR46674:SF1">
    <property type="entry name" value="INACTIVE PEPTIDYL-PROLYL CIS-TRANS ISOMERASE FKBP6"/>
    <property type="match status" value="1"/>
</dbReference>
<comment type="similarity">
    <text evidence="1">Belongs to the FKBP6 family.</text>
</comment>
<dbReference type="GO" id="GO:0003755">
    <property type="term" value="F:peptidyl-prolyl cis-trans isomerase activity"/>
    <property type="evidence" value="ECO:0007669"/>
    <property type="project" value="UniProtKB-KW"/>
</dbReference>
<dbReference type="GO" id="GO:0051879">
    <property type="term" value="F:Hsp90 protein binding"/>
    <property type="evidence" value="ECO:0007669"/>
    <property type="project" value="TreeGrafter"/>
</dbReference>
<reference evidence="7" key="1">
    <citation type="submission" date="2021-02" db="EMBL/GenBank/DDBJ databases">
        <authorList>
            <person name="Steward A R."/>
        </authorList>
    </citation>
    <scope>NUCLEOTIDE SEQUENCE</scope>
</reference>
<accession>A0A821T5L3</accession>
<sequence>MEGPPIVLEDGLDLQKLITSSSILNINVDYDDFDNFLEDDDPNKFDPIGEPVETFESLERHLVPIDGNGYVKKKILEEGGGMPLHEGCTVYIAYSGYWEKSLEPFDIWKPNKPLVVDLKENGLLPGILLAVKSMLVGEKSIFLLSHQVAYGDLGIPPRIQPRAKCVFFIKLMKSILTPKEGPLHFSEPNTFKRVLHEVKMIHVSGITLYKSKNLPAAIQLFKKGVNMLHKCRLADEDEETQQRKLLVKLYTNLAICYNITKQPLKACTSCNELHRLESLWNNSKVLFQNAKALRMIGQFEEARKKLKRALNLSPSNNGIRAEIELLEKTSKACHIDVCLNSGRNLIDNNFKREVDNLVSNFKQNLNVCKLTLPPGMNSSEIEYVKEACLRENLFFNQVQETCTLDKEESKEVEDFINI</sequence>
<dbReference type="SUPFAM" id="SSF48452">
    <property type="entry name" value="TPR-like"/>
    <property type="match status" value="1"/>
</dbReference>
<dbReference type="GO" id="GO:0034587">
    <property type="term" value="P:piRNA processing"/>
    <property type="evidence" value="ECO:0007669"/>
    <property type="project" value="TreeGrafter"/>
</dbReference>
<keyword evidence="4" id="KW-0697">Rotamase</keyword>
<dbReference type="SUPFAM" id="SSF54534">
    <property type="entry name" value="FKBP-like"/>
    <property type="match status" value="1"/>
</dbReference>
<dbReference type="PROSITE" id="PS50059">
    <property type="entry name" value="FKBP_PPIASE"/>
    <property type="match status" value="1"/>
</dbReference>
<dbReference type="InterPro" id="IPR019734">
    <property type="entry name" value="TPR_rpt"/>
</dbReference>
<dbReference type="Proteomes" id="UP000663880">
    <property type="component" value="Unassembled WGS sequence"/>
</dbReference>
<dbReference type="Gene3D" id="3.10.50.40">
    <property type="match status" value="1"/>
</dbReference>
<dbReference type="PANTHER" id="PTHR46674">
    <property type="entry name" value="INACTIVE PEPTIDYL-PROLYL CIS-TRANS ISOMERASE FKBP6"/>
    <property type="match status" value="1"/>
</dbReference>
<keyword evidence="3 5" id="KW-0802">TPR repeat</keyword>
<feature type="repeat" description="TPR" evidence="5">
    <location>
        <begin position="283"/>
        <end position="316"/>
    </location>
</feature>
<evidence type="ECO:0000313" key="7">
    <source>
        <dbReference type="EMBL" id="CAF4870661.1"/>
    </source>
</evidence>
<name>A0A821T5L3_9NEOP</name>
<dbReference type="SMART" id="SM00028">
    <property type="entry name" value="TPR"/>
    <property type="match status" value="3"/>
</dbReference>
<dbReference type="InterPro" id="IPR001179">
    <property type="entry name" value="PPIase_FKBP_dom"/>
</dbReference>
<keyword evidence="2" id="KW-0677">Repeat</keyword>
<evidence type="ECO:0000256" key="5">
    <source>
        <dbReference type="PROSITE-ProRule" id="PRU00339"/>
    </source>
</evidence>